<sequence length="36" mass="4396">MKKATEMLPNLYHTEYQRIVHLDFSAQISFLHYLTR</sequence>
<dbReference type="EMBL" id="AGXG01000018">
    <property type="protein sequence ID" value="EIY36977.1"/>
    <property type="molecule type" value="Genomic_DNA"/>
</dbReference>
<evidence type="ECO:0000313" key="2">
    <source>
        <dbReference type="Proteomes" id="UP000003741"/>
    </source>
</evidence>
<dbReference type="AlphaFoldDB" id="I8WGN0"/>
<evidence type="ECO:0000313" key="1">
    <source>
        <dbReference type="EMBL" id="EIY36977.1"/>
    </source>
</evidence>
<organism evidence="1 2">
    <name type="scientific">Bacteroides cellulosilyticus CL02T12C19</name>
    <dbReference type="NCBI Taxonomy" id="997874"/>
    <lineage>
        <taxon>Bacteria</taxon>
        <taxon>Pseudomonadati</taxon>
        <taxon>Bacteroidota</taxon>
        <taxon>Bacteroidia</taxon>
        <taxon>Bacteroidales</taxon>
        <taxon>Bacteroidaceae</taxon>
        <taxon>Bacteroides</taxon>
    </lineage>
</organism>
<name>I8WGN0_9BACE</name>
<comment type="caution">
    <text evidence="1">The sequence shown here is derived from an EMBL/GenBank/DDBJ whole genome shotgun (WGS) entry which is preliminary data.</text>
</comment>
<gene>
    <name evidence="1" type="ORF">HMPREF1062_00853</name>
</gene>
<accession>I8WGN0</accession>
<protein>
    <submittedName>
        <fullName evidence="1">Uncharacterized protein</fullName>
    </submittedName>
</protein>
<proteinExistence type="predicted"/>
<dbReference type="Proteomes" id="UP000003741">
    <property type="component" value="Unassembled WGS sequence"/>
</dbReference>
<keyword evidence="2" id="KW-1185">Reference proteome</keyword>
<reference evidence="1 2" key="1">
    <citation type="submission" date="2012-02" db="EMBL/GenBank/DDBJ databases">
        <title>The Genome Sequence of Bacteroides cellulosilyticus CL02T12C19.</title>
        <authorList>
            <consortium name="The Broad Institute Genome Sequencing Platform"/>
            <person name="Earl A."/>
            <person name="Ward D."/>
            <person name="Feldgarden M."/>
            <person name="Gevers D."/>
            <person name="Zitomersky N.L."/>
            <person name="Coyne M.J."/>
            <person name="Comstock L.E."/>
            <person name="Young S.K."/>
            <person name="Zeng Q."/>
            <person name="Gargeya S."/>
            <person name="Fitzgerald M."/>
            <person name="Haas B."/>
            <person name="Abouelleil A."/>
            <person name="Alvarado L."/>
            <person name="Arachchi H.M."/>
            <person name="Berlin A."/>
            <person name="Chapman S.B."/>
            <person name="Gearin G."/>
            <person name="Goldberg J."/>
            <person name="Griggs A."/>
            <person name="Gujja S."/>
            <person name="Hansen M."/>
            <person name="Heiman D."/>
            <person name="Howarth C."/>
            <person name="Larimer J."/>
            <person name="Lui A."/>
            <person name="MacDonald P.J.P."/>
            <person name="McCowen C."/>
            <person name="Montmayeur A."/>
            <person name="Murphy C."/>
            <person name="Neiman D."/>
            <person name="Pearson M."/>
            <person name="Priest M."/>
            <person name="Roberts A."/>
            <person name="Saif S."/>
            <person name="Shea T."/>
            <person name="Sisk P."/>
            <person name="Stolte C."/>
            <person name="Sykes S."/>
            <person name="Wortman J."/>
            <person name="Nusbaum C."/>
            <person name="Birren B."/>
        </authorList>
    </citation>
    <scope>NUCLEOTIDE SEQUENCE [LARGE SCALE GENOMIC DNA]</scope>
    <source>
        <strain evidence="1 2">CL02T12C19</strain>
    </source>
</reference>
<dbReference type="HOGENOM" id="CLU_3354431_0_0_10"/>